<dbReference type="VEuPathDB" id="VectorBase:MDOA003078"/>
<dbReference type="AlphaFoldDB" id="A0A1I8MB54"/>
<dbReference type="eggNOG" id="ENOG502T8FU">
    <property type="taxonomic scope" value="Eukaryota"/>
</dbReference>
<feature type="region of interest" description="Disordered" evidence="1">
    <location>
        <begin position="144"/>
        <end position="176"/>
    </location>
</feature>
<accession>A0A1I8MB54</accession>
<name>A0A1I8MB54_MUSDO</name>
<proteinExistence type="predicted"/>
<feature type="region of interest" description="Disordered" evidence="1">
    <location>
        <begin position="340"/>
        <end position="361"/>
    </location>
</feature>
<evidence type="ECO:0000256" key="1">
    <source>
        <dbReference type="SAM" id="MobiDB-lite"/>
    </source>
</evidence>
<sequence length="469" mass="53273">MTSNNIQKIVQNNFHLNPWVLSKNTNEIVNTYIQKIYKQMPFGFRKDPKPPKIAAERPENKAPIRTFKSQQMTEEHTNRIVPQTMYAPLKKSARSKPTKLNHERLIKILGTSSTQSNQQIRKKSTATINSVFYQKKPLKSPNLKIYGSRRYGSSASSSRSSLFRRNEAKRRQHQSVNQNQMHFMSRAYHSGHLHDSIAKCLMPLRNQQVKGNLGCLPEAMRVSSTIQNDLMAIDEVLRNRISVNGGRKTIDTPQLKMSMENDRLKVWKHPPPLEKFPIHKINELLAKSSQNPVKTLPEKPRLNKSGCGGLFKHSPTNEVDFVNSELKECHRRNRMKKLGLINDSPKPRSTNNVRNLEKSKSQQVAELKINANNKGLNVGRHSTKNETNMKTLVEPKRNLTSTEYGNIISPPTIPHRLSTTDLIVTPSTSESSTLPDRSNGPLALATANLSAMLASKRFDRSSYLAMVKY</sequence>
<reference evidence="2" key="1">
    <citation type="submission" date="2020-05" db="UniProtKB">
        <authorList>
            <consortium name="EnsemblMetazoa"/>
        </authorList>
    </citation>
    <scope>IDENTIFICATION</scope>
    <source>
        <strain evidence="2">Aabys</strain>
    </source>
</reference>
<feature type="compositionally biased region" description="Low complexity" evidence="1">
    <location>
        <begin position="148"/>
        <end position="163"/>
    </location>
</feature>
<organism evidence="2">
    <name type="scientific">Musca domestica</name>
    <name type="common">House fly</name>
    <dbReference type="NCBI Taxonomy" id="7370"/>
    <lineage>
        <taxon>Eukaryota</taxon>
        <taxon>Metazoa</taxon>
        <taxon>Ecdysozoa</taxon>
        <taxon>Arthropoda</taxon>
        <taxon>Hexapoda</taxon>
        <taxon>Insecta</taxon>
        <taxon>Pterygota</taxon>
        <taxon>Neoptera</taxon>
        <taxon>Endopterygota</taxon>
        <taxon>Diptera</taxon>
        <taxon>Brachycera</taxon>
        <taxon>Muscomorpha</taxon>
        <taxon>Muscoidea</taxon>
        <taxon>Muscidae</taxon>
        <taxon>Musca</taxon>
    </lineage>
</organism>
<dbReference type="EnsemblMetazoa" id="MDOA003078-RA">
    <property type="protein sequence ID" value="MDOA003078-PA"/>
    <property type="gene ID" value="MDOA003078"/>
</dbReference>
<evidence type="ECO:0000313" key="2">
    <source>
        <dbReference type="EnsemblMetazoa" id="MDOA003078-PA"/>
    </source>
</evidence>
<protein>
    <submittedName>
        <fullName evidence="2">Uncharacterized protein</fullName>
    </submittedName>
</protein>
<gene>
    <name evidence="2" type="primary">101889114</name>
</gene>